<dbReference type="RefSeq" id="WP_200132651.1">
    <property type="nucleotide sequence ID" value="NZ_JAEHOI010000011.1"/>
</dbReference>
<gene>
    <name evidence="3" type="ORF">JD292_10185</name>
</gene>
<evidence type="ECO:0000256" key="1">
    <source>
        <dbReference type="SAM" id="MobiDB-lite"/>
    </source>
</evidence>
<dbReference type="AlphaFoldDB" id="A0A934QF06"/>
<comment type="caution">
    <text evidence="3">The sequence shown here is derived from an EMBL/GenBank/DDBJ whole genome shotgun (WGS) entry which is preliminary data.</text>
</comment>
<sequence length="247" mass="24749">MTSQSLTPPLSRSLPRPTETDPTGPPMLADGVAHGAPGAPDFSPAQNPAEAPLGRHSRLRRNLAVMVIAGTGALALGFGGTALMNAFFTAQASVTGQQVTTGTVNVTAATAANSSPIQVTGLMPGDAAETLITVRNSGSEPVYLNFGIPVGEGADATLAGALQARLTVGPADGPSTTRSLTDWQSGRFQLAAPLAPGAETQVAVNASLPGTATDTALQAKSAAFAVNVTATQVKNTPVPTGNTWVAN</sequence>
<accession>A0A934QF06</accession>
<evidence type="ECO:0000313" key="3">
    <source>
        <dbReference type="EMBL" id="MBK0422439.1"/>
    </source>
</evidence>
<evidence type="ECO:0000256" key="2">
    <source>
        <dbReference type="SAM" id="Phobius"/>
    </source>
</evidence>
<keyword evidence="2" id="KW-0472">Membrane</keyword>
<keyword evidence="2" id="KW-1133">Transmembrane helix</keyword>
<proteinExistence type="predicted"/>
<evidence type="ECO:0000313" key="4">
    <source>
        <dbReference type="Proteomes" id="UP000618733"/>
    </source>
</evidence>
<keyword evidence="2" id="KW-0812">Transmembrane</keyword>
<dbReference type="EMBL" id="JAEHOI010000011">
    <property type="protein sequence ID" value="MBK0422439.1"/>
    <property type="molecule type" value="Genomic_DNA"/>
</dbReference>
<name>A0A934QF06_9MICO</name>
<feature type="compositionally biased region" description="Low complexity" evidence="1">
    <location>
        <begin position="1"/>
        <end position="17"/>
    </location>
</feature>
<protein>
    <submittedName>
        <fullName evidence="3">Uncharacterized protein</fullName>
    </submittedName>
</protein>
<keyword evidence="4" id="KW-1185">Reference proteome</keyword>
<organism evidence="3 4">
    <name type="scientific">Leucobacter edaphi</name>
    <dbReference type="NCBI Taxonomy" id="2796472"/>
    <lineage>
        <taxon>Bacteria</taxon>
        <taxon>Bacillati</taxon>
        <taxon>Actinomycetota</taxon>
        <taxon>Actinomycetes</taxon>
        <taxon>Micrococcales</taxon>
        <taxon>Microbacteriaceae</taxon>
        <taxon>Leucobacter</taxon>
    </lineage>
</organism>
<dbReference type="Proteomes" id="UP000618733">
    <property type="component" value="Unassembled WGS sequence"/>
</dbReference>
<reference evidence="3" key="1">
    <citation type="submission" date="2020-12" db="EMBL/GenBank/DDBJ databases">
        <title>Leucobacter sp. CAS2, isolated from Chromium sludge.</title>
        <authorList>
            <person name="Xu Z."/>
        </authorList>
    </citation>
    <scope>NUCLEOTIDE SEQUENCE</scope>
    <source>
        <strain evidence="3">CSA2</strain>
    </source>
</reference>
<feature type="transmembrane region" description="Helical" evidence="2">
    <location>
        <begin position="63"/>
        <end position="88"/>
    </location>
</feature>
<feature type="region of interest" description="Disordered" evidence="1">
    <location>
        <begin position="1"/>
        <end position="52"/>
    </location>
</feature>